<reference evidence="3" key="1">
    <citation type="journal article" date="2019" name="Int. J. Syst. Evol. Microbiol.">
        <title>The Global Catalogue of Microorganisms (GCM) 10K type strain sequencing project: providing services to taxonomists for standard genome sequencing and annotation.</title>
        <authorList>
            <consortium name="The Broad Institute Genomics Platform"/>
            <consortium name="The Broad Institute Genome Sequencing Center for Infectious Disease"/>
            <person name="Wu L."/>
            <person name="Ma J."/>
        </authorList>
    </citation>
    <scope>NUCLEOTIDE SEQUENCE [LARGE SCALE GENOMIC DNA]</scope>
    <source>
        <strain evidence="3">CCUG 63682</strain>
    </source>
</reference>
<keyword evidence="3" id="KW-1185">Reference proteome</keyword>
<accession>A0ABV9N070</accession>
<gene>
    <name evidence="2" type="ORF">ACFO5O_02670</name>
</gene>
<feature type="domain" description="Glycosyl transferase family 1" evidence="1">
    <location>
        <begin position="146"/>
        <end position="294"/>
    </location>
</feature>
<dbReference type="Gene3D" id="3.40.50.2000">
    <property type="entry name" value="Glycogen Phosphorylase B"/>
    <property type="match status" value="1"/>
</dbReference>
<dbReference type="CDD" id="cd03801">
    <property type="entry name" value="GT4_PimA-like"/>
    <property type="match status" value="1"/>
</dbReference>
<dbReference type="InterPro" id="IPR050194">
    <property type="entry name" value="Glycosyltransferase_grp1"/>
</dbReference>
<organism evidence="2 3">
    <name type="scientific">Geojedonia litorea</name>
    <dbReference type="NCBI Taxonomy" id="1268269"/>
    <lineage>
        <taxon>Bacteria</taxon>
        <taxon>Pseudomonadati</taxon>
        <taxon>Bacteroidota</taxon>
        <taxon>Flavobacteriia</taxon>
        <taxon>Flavobacteriales</taxon>
        <taxon>Flavobacteriaceae</taxon>
        <taxon>Geojedonia</taxon>
    </lineage>
</organism>
<evidence type="ECO:0000259" key="1">
    <source>
        <dbReference type="Pfam" id="PF00534"/>
    </source>
</evidence>
<evidence type="ECO:0000313" key="2">
    <source>
        <dbReference type="EMBL" id="MFC4721210.1"/>
    </source>
</evidence>
<dbReference type="RefSeq" id="WP_387960699.1">
    <property type="nucleotide sequence ID" value="NZ_JBHSGP010000005.1"/>
</dbReference>
<dbReference type="PANTHER" id="PTHR45947:SF3">
    <property type="entry name" value="SULFOQUINOVOSYL TRANSFERASE SQD2"/>
    <property type="match status" value="1"/>
</dbReference>
<comment type="caution">
    <text evidence="2">The sequence shown here is derived from an EMBL/GenBank/DDBJ whole genome shotgun (WGS) entry which is preliminary data.</text>
</comment>
<proteinExistence type="predicted"/>
<dbReference type="InterPro" id="IPR001296">
    <property type="entry name" value="Glyco_trans_1"/>
</dbReference>
<dbReference type="SUPFAM" id="SSF53756">
    <property type="entry name" value="UDP-Glycosyltransferase/glycogen phosphorylase"/>
    <property type="match status" value="1"/>
</dbReference>
<name>A0ABV9N070_9FLAO</name>
<dbReference type="Pfam" id="PF00534">
    <property type="entry name" value="Glycos_transf_1"/>
    <property type="match status" value="1"/>
</dbReference>
<dbReference type="Proteomes" id="UP001595953">
    <property type="component" value="Unassembled WGS sequence"/>
</dbReference>
<sequence>MAYSSDRIKFVPIPAVGGTDFKDKLAILYQAPKIIRIVSKVLKQVDCFQLRTPTGIGVFLIPYLSGLVNLPGWYKYAGNWKQHPAPLGYAWQRWLLKGQSRPVTINGVWEDQPKHCLSFENPCLTLKDVTFGKTIGERKSLEGALNLCFVGRLEAEKGVGRILEALQLLTEAEHERIKSIDFVGEGPELQEFQNLAQQLPMAINFHGALSRAEVFEIYKNAHAIVMPTTASEGFPKVLAEAMAFGCIPIVSNISSIGYYIQHQQQGLLLEPITATSLITQIRYLLELSPENYRRMLTLQHAVVSRFTFEHYTSQLAEQVLSQFKA</sequence>
<protein>
    <submittedName>
        <fullName evidence="2">Glycosyltransferase</fullName>
    </submittedName>
</protein>
<dbReference type="PANTHER" id="PTHR45947">
    <property type="entry name" value="SULFOQUINOVOSYL TRANSFERASE SQD2"/>
    <property type="match status" value="1"/>
</dbReference>
<dbReference type="EMBL" id="JBHSGP010000005">
    <property type="protein sequence ID" value="MFC4721210.1"/>
    <property type="molecule type" value="Genomic_DNA"/>
</dbReference>
<evidence type="ECO:0000313" key="3">
    <source>
        <dbReference type="Proteomes" id="UP001595953"/>
    </source>
</evidence>